<dbReference type="Pfam" id="PF23385">
    <property type="entry name" value="Beta-prop_IFT140_2nd"/>
    <property type="match status" value="2"/>
</dbReference>
<feature type="domain" description="IFT140 second beta-propeller" evidence="1">
    <location>
        <begin position="66"/>
        <end position="124"/>
    </location>
</feature>
<comment type="caution">
    <text evidence="2">The sequence shown here is derived from an EMBL/GenBank/DDBJ whole genome shotgun (WGS) entry which is preliminary data.</text>
</comment>
<gene>
    <name evidence="2" type="ORF">PUN28_000518</name>
</gene>
<accession>A0AAW2H0C1</accession>
<protein>
    <recommendedName>
        <fullName evidence="1">IFT140 second beta-propeller domain-containing protein</fullName>
    </recommendedName>
</protein>
<dbReference type="AlphaFoldDB" id="A0AAW2H0C1"/>
<dbReference type="InterPro" id="IPR056155">
    <property type="entry name" value="Beta-prop_IFT140_2nd"/>
</dbReference>
<organism evidence="2 3">
    <name type="scientific">Cardiocondyla obscurior</name>
    <dbReference type="NCBI Taxonomy" id="286306"/>
    <lineage>
        <taxon>Eukaryota</taxon>
        <taxon>Metazoa</taxon>
        <taxon>Ecdysozoa</taxon>
        <taxon>Arthropoda</taxon>
        <taxon>Hexapoda</taxon>
        <taxon>Insecta</taxon>
        <taxon>Pterygota</taxon>
        <taxon>Neoptera</taxon>
        <taxon>Endopterygota</taxon>
        <taxon>Hymenoptera</taxon>
        <taxon>Apocrita</taxon>
        <taxon>Aculeata</taxon>
        <taxon>Formicoidea</taxon>
        <taxon>Formicidae</taxon>
        <taxon>Myrmicinae</taxon>
        <taxon>Cardiocondyla</taxon>
    </lineage>
</organism>
<sequence>MINDFAEVIEARCNLDCHCVSITVAMANLMPSSVLYVWDIESDQIHEMDFGESDDIADDDSKLAAHHDSKIFIKENDQIAQASVVLVSLFVTSDHGIVIQDVKPIADENCRLLGVHSPHIVILNSEKSVDKSSKIVQLLMRDFEELGECDCYQKSSNGL</sequence>
<evidence type="ECO:0000313" key="2">
    <source>
        <dbReference type="EMBL" id="KAL0132858.1"/>
    </source>
</evidence>
<keyword evidence="3" id="KW-1185">Reference proteome</keyword>
<evidence type="ECO:0000259" key="1">
    <source>
        <dbReference type="Pfam" id="PF23385"/>
    </source>
</evidence>
<dbReference type="Proteomes" id="UP001430953">
    <property type="component" value="Unassembled WGS sequence"/>
</dbReference>
<evidence type="ECO:0000313" key="3">
    <source>
        <dbReference type="Proteomes" id="UP001430953"/>
    </source>
</evidence>
<reference evidence="2 3" key="1">
    <citation type="submission" date="2023-03" db="EMBL/GenBank/DDBJ databases">
        <title>High recombination rates correlate with genetic variation in Cardiocondyla obscurior ants.</title>
        <authorList>
            <person name="Errbii M."/>
        </authorList>
    </citation>
    <scope>NUCLEOTIDE SEQUENCE [LARGE SCALE GENOMIC DNA]</scope>
    <source>
        <strain evidence="2">Alpha-2009</strain>
        <tissue evidence="2">Whole body</tissue>
    </source>
</reference>
<feature type="domain" description="IFT140 second beta-propeller" evidence="1">
    <location>
        <begin position="1"/>
        <end position="61"/>
    </location>
</feature>
<proteinExistence type="predicted"/>
<dbReference type="EMBL" id="JADYXP020000001">
    <property type="protein sequence ID" value="KAL0132858.1"/>
    <property type="molecule type" value="Genomic_DNA"/>
</dbReference>
<name>A0AAW2H0C1_9HYME</name>